<comment type="caution">
    <text evidence="1">The sequence shown here is derived from an EMBL/GenBank/DDBJ whole genome shotgun (WGS) entry which is preliminary data.</text>
</comment>
<evidence type="ECO:0000313" key="1">
    <source>
        <dbReference type="EMBL" id="KAK9671170.1"/>
    </source>
</evidence>
<proteinExistence type="predicted"/>
<dbReference type="EMBL" id="JBDFQZ010000012">
    <property type="protein sequence ID" value="KAK9671170.1"/>
    <property type="molecule type" value="Genomic_DNA"/>
</dbReference>
<dbReference type="EMBL" id="JBDFQZ010000012">
    <property type="protein sequence ID" value="KAK9671168.1"/>
    <property type="molecule type" value="Genomic_DNA"/>
</dbReference>
<protein>
    <submittedName>
        <fullName evidence="1">Uncharacterized protein</fullName>
    </submittedName>
</protein>
<dbReference type="EMBL" id="JBDFQZ010000012">
    <property type="protein sequence ID" value="KAK9671169.1"/>
    <property type="molecule type" value="Genomic_DNA"/>
</dbReference>
<dbReference type="Proteomes" id="UP001443914">
    <property type="component" value="Unassembled WGS sequence"/>
</dbReference>
<sequence length="190" mass="20416">MMESRVVYKGPPDDKGYRASNISDLTFPIAAAVGGGFEVGTEIGFFYHFIKGGNSSGFKYRLGNAVIKAPCIGGNLALFSLGHVLSRTAYFIYIGKTPHGDASPYEIHCAAIGGVVGFARYGLRAASLAALVGAGVVACDIYDEARKTRYGASLCKTNTYSYPHYRHPHPQDNDIPLQQALLYGSKLPED</sequence>
<organism evidence="1 2">
    <name type="scientific">Saponaria officinalis</name>
    <name type="common">Common soapwort</name>
    <name type="synonym">Lychnis saponaria</name>
    <dbReference type="NCBI Taxonomy" id="3572"/>
    <lineage>
        <taxon>Eukaryota</taxon>
        <taxon>Viridiplantae</taxon>
        <taxon>Streptophyta</taxon>
        <taxon>Embryophyta</taxon>
        <taxon>Tracheophyta</taxon>
        <taxon>Spermatophyta</taxon>
        <taxon>Magnoliopsida</taxon>
        <taxon>eudicotyledons</taxon>
        <taxon>Gunneridae</taxon>
        <taxon>Pentapetalae</taxon>
        <taxon>Caryophyllales</taxon>
        <taxon>Caryophyllaceae</taxon>
        <taxon>Caryophylleae</taxon>
        <taxon>Saponaria</taxon>
    </lineage>
</organism>
<name>A0AAW1H5W5_SAPOF</name>
<keyword evidence="2" id="KW-1185">Reference proteome</keyword>
<dbReference type="EMBL" id="JBDFQZ010000012">
    <property type="protein sequence ID" value="KAK9671172.1"/>
    <property type="molecule type" value="Genomic_DNA"/>
</dbReference>
<gene>
    <name evidence="1" type="ORF">RND81_12G010800</name>
</gene>
<reference evidence="1 2" key="1">
    <citation type="submission" date="2024-03" db="EMBL/GenBank/DDBJ databases">
        <title>WGS assembly of Saponaria officinalis var. Norfolk2.</title>
        <authorList>
            <person name="Jenkins J."/>
            <person name="Shu S."/>
            <person name="Grimwood J."/>
            <person name="Barry K."/>
            <person name="Goodstein D."/>
            <person name="Schmutz J."/>
            <person name="Leebens-Mack J."/>
            <person name="Osbourn A."/>
        </authorList>
    </citation>
    <scope>NUCLEOTIDE SEQUENCE [LARGE SCALE GENOMIC DNA]</scope>
    <source>
        <strain evidence="2">cv. Norfolk2</strain>
        <strain evidence="1">JIC</strain>
        <tissue evidence="1">Leaf</tissue>
    </source>
</reference>
<accession>A0AAW1H5W5</accession>
<dbReference type="AlphaFoldDB" id="A0AAW1H5W5"/>
<evidence type="ECO:0000313" key="2">
    <source>
        <dbReference type="Proteomes" id="UP001443914"/>
    </source>
</evidence>
<dbReference type="EMBL" id="JBDFQZ010000012">
    <property type="protein sequence ID" value="KAK9671171.1"/>
    <property type="molecule type" value="Genomic_DNA"/>
</dbReference>